<keyword evidence="2" id="KW-1185">Reference proteome</keyword>
<comment type="caution">
    <text evidence="1">The sequence shown here is derived from an EMBL/GenBank/DDBJ whole genome shotgun (WGS) entry which is preliminary data.</text>
</comment>
<gene>
    <name evidence="1" type="ORF">STRIP9103_01063</name>
</gene>
<dbReference type="EMBL" id="AEJC01000549">
    <property type="protein sequence ID" value="EKX61978.1"/>
    <property type="molecule type" value="Genomic_DNA"/>
</dbReference>
<accession>L1KNL8</accession>
<protein>
    <submittedName>
        <fullName evidence="1">Uncharacterized protein</fullName>
    </submittedName>
</protein>
<dbReference type="Proteomes" id="UP000010411">
    <property type="component" value="Unassembled WGS sequence"/>
</dbReference>
<organism evidence="1 2">
    <name type="scientific">Streptomyces ipomoeae 91-03</name>
    <dbReference type="NCBI Taxonomy" id="698759"/>
    <lineage>
        <taxon>Bacteria</taxon>
        <taxon>Bacillati</taxon>
        <taxon>Actinomycetota</taxon>
        <taxon>Actinomycetes</taxon>
        <taxon>Kitasatosporales</taxon>
        <taxon>Streptomycetaceae</taxon>
        <taxon>Streptomyces</taxon>
    </lineage>
</organism>
<proteinExistence type="predicted"/>
<evidence type="ECO:0000313" key="2">
    <source>
        <dbReference type="Proteomes" id="UP000010411"/>
    </source>
</evidence>
<sequence>MSPSGVCSREGAAP</sequence>
<name>L1KNL8_9ACTN</name>
<evidence type="ECO:0000313" key="1">
    <source>
        <dbReference type="EMBL" id="EKX61978.1"/>
    </source>
</evidence>
<reference evidence="1 2" key="1">
    <citation type="submission" date="2012-11" db="EMBL/GenBank/DDBJ databases">
        <authorList>
            <person name="Huguet-Tapia J.C."/>
            <person name="Durkin A.S."/>
            <person name="Pettis G.S."/>
            <person name="Badger J.H."/>
        </authorList>
    </citation>
    <scope>NUCLEOTIDE SEQUENCE [LARGE SCALE GENOMIC DNA]</scope>
    <source>
        <strain evidence="1 2">91-03</strain>
    </source>
</reference>
<feature type="non-terminal residue" evidence="1">
    <location>
        <position position="14"/>
    </location>
</feature>